<sequence>MPAAEGYKRGELRVTNPGPRVVDDQPGKSRDPFQSDDYPSSSPHNQYSDSSYLGKPWSVAAVPHETARPEHNQEKGLAPAPGLATVLAASQADTPAKKRKAPTKKTPAKDAAVKDNDADDDFEAAATPTKKARARAKPKPKAKTAAVVKDKDTSSEEKEKAVNDTPVKVASD</sequence>
<dbReference type="InParanoid" id="A0A1J7JBE3"/>
<dbReference type="Proteomes" id="UP000182658">
    <property type="component" value="Unassembled WGS sequence"/>
</dbReference>
<organism evidence="2 3">
    <name type="scientific">Coniochaeta ligniaria NRRL 30616</name>
    <dbReference type="NCBI Taxonomy" id="1408157"/>
    <lineage>
        <taxon>Eukaryota</taxon>
        <taxon>Fungi</taxon>
        <taxon>Dikarya</taxon>
        <taxon>Ascomycota</taxon>
        <taxon>Pezizomycotina</taxon>
        <taxon>Sordariomycetes</taxon>
        <taxon>Sordariomycetidae</taxon>
        <taxon>Coniochaetales</taxon>
        <taxon>Coniochaetaceae</taxon>
        <taxon>Coniochaeta</taxon>
    </lineage>
</organism>
<protein>
    <submittedName>
        <fullName evidence="2">Uncharacterized protein</fullName>
    </submittedName>
</protein>
<feature type="compositionally biased region" description="Basic and acidic residues" evidence="1">
    <location>
        <begin position="65"/>
        <end position="74"/>
    </location>
</feature>
<dbReference type="AlphaFoldDB" id="A0A1J7JBE3"/>
<feature type="region of interest" description="Disordered" evidence="1">
    <location>
        <begin position="1"/>
        <end position="172"/>
    </location>
</feature>
<feature type="compositionally biased region" description="Basic and acidic residues" evidence="1">
    <location>
        <begin position="107"/>
        <end position="116"/>
    </location>
</feature>
<proteinExistence type="predicted"/>
<evidence type="ECO:0000313" key="3">
    <source>
        <dbReference type="Proteomes" id="UP000182658"/>
    </source>
</evidence>
<reference evidence="2 3" key="1">
    <citation type="submission" date="2016-10" db="EMBL/GenBank/DDBJ databases">
        <title>Draft genome sequence of Coniochaeta ligniaria NRRL30616, a lignocellulolytic fungus for bioabatement of inhibitors in plant biomass hydrolysates.</title>
        <authorList>
            <consortium name="DOE Joint Genome Institute"/>
            <person name="Jimenez D.J."/>
            <person name="Hector R.E."/>
            <person name="Riley R."/>
            <person name="Sun H."/>
            <person name="Grigoriev I.V."/>
            <person name="Van Elsas J.D."/>
            <person name="Nichols N.N."/>
        </authorList>
    </citation>
    <scope>NUCLEOTIDE SEQUENCE [LARGE SCALE GENOMIC DNA]</scope>
    <source>
        <strain evidence="2 3">NRRL 30616</strain>
    </source>
</reference>
<evidence type="ECO:0000256" key="1">
    <source>
        <dbReference type="SAM" id="MobiDB-lite"/>
    </source>
</evidence>
<accession>A0A1J7JBE3</accession>
<feature type="compositionally biased region" description="Basic and acidic residues" evidence="1">
    <location>
        <begin position="21"/>
        <end position="33"/>
    </location>
</feature>
<name>A0A1J7JBE3_9PEZI</name>
<dbReference type="EMBL" id="KV875100">
    <property type="protein sequence ID" value="OIW26540.1"/>
    <property type="molecule type" value="Genomic_DNA"/>
</dbReference>
<feature type="compositionally biased region" description="Basic residues" evidence="1">
    <location>
        <begin position="130"/>
        <end position="142"/>
    </location>
</feature>
<feature type="compositionally biased region" description="Polar residues" evidence="1">
    <location>
        <begin position="37"/>
        <end position="51"/>
    </location>
</feature>
<feature type="compositionally biased region" description="Basic and acidic residues" evidence="1">
    <location>
        <begin position="1"/>
        <end position="12"/>
    </location>
</feature>
<evidence type="ECO:0000313" key="2">
    <source>
        <dbReference type="EMBL" id="OIW26540.1"/>
    </source>
</evidence>
<feature type="compositionally biased region" description="Basic and acidic residues" evidence="1">
    <location>
        <begin position="148"/>
        <end position="162"/>
    </location>
</feature>
<gene>
    <name evidence="2" type="ORF">CONLIGDRAFT_646699</name>
</gene>
<keyword evidence="3" id="KW-1185">Reference proteome</keyword>